<feature type="domain" description="Cytochrome c" evidence="8">
    <location>
        <begin position="60"/>
        <end position="140"/>
    </location>
</feature>
<keyword evidence="10" id="KW-1185">Reference proteome</keyword>
<protein>
    <submittedName>
        <fullName evidence="9">C-type cytochrome</fullName>
    </submittedName>
</protein>
<keyword evidence="2 6" id="KW-0349">Heme</keyword>
<dbReference type="PROSITE" id="PS51007">
    <property type="entry name" value="CYTC"/>
    <property type="match status" value="2"/>
</dbReference>
<keyword evidence="3 6" id="KW-0479">Metal-binding</keyword>
<sequence length="250" mass="26425">MPKPVRRQKAILVCAGTGPFWLVLAVSAALSGCDSHQVTAQASTENQPWANVQAADAIAGDAGRGLRIAQEKCGACHGADGSGGPDPHVPKLAGQSLPYLYWEIRAFKEGTRKSDIMAPNVTALAYEDIADVATYFSQQTRKPDEQKDESRIAAGQSLFYSRMPSCAMCHSSGSGRGMPMRGMMGGGMGGMMGPGTANVPNLEGQHATYIVDQLNRFASGERQGTVMNRMAASLNDADRQAIADFLSSAP</sequence>
<evidence type="ECO:0000256" key="1">
    <source>
        <dbReference type="ARBA" id="ARBA00022448"/>
    </source>
</evidence>
<evidence type="ECO:0000256" key="7">
    <source>
        <dbReference type="SAM" id="SignalP"/>
    </source>
</evidence>
<feature type="chain" id="PRO_5046870086" evidence="7">
    <location>
        <begin position="26"/>
        <end position="250"/>
    </location>
</feature>
<evidence type="ECO:0000313" key="9">
    <source>
        <dbReference type="EMBL" id="MFC0589513.1"/>
    </source>
</evidence>
<dbReference type="Pfam" id="PF00034">
    <property type="entry name" value="Cytochrom_C"/>
    <property type="match status" value="2"/>
</dbReference>
<evidence type="ECO:0000256" key="6">
    <source>
        <dbReference type="PROSITE-ProRule" id="PRU00433"/>
    </source>
</evidence>
<dbReference type="EMBL" id="JBHLTL010000005">
    <property type="protein sequence ID" value="MFC0589513.1"/>
    <property type="molecule type" value="Genomic_DNA"/>
</dbReference>
<gene>
    <name evidence="9" type="ORF">ACFFF7_08825</name>
</gene>
<dbReference type="InterPro" id="IPR036909">
    <property type="entry name" value="Cyt_c-like_dom_sf"/>
</dbReference>
<reference evidence="9 10" key="1">
    <citation type="submission" date="2024-09" db="EMBL/GenBank/DDBJ databases">
        <authorList>
            <person name="Sun Q."/>
            <person name="Mori K."/>
        </authorList>
    </citation>
    <scope>NUCLEOTIDE SEQUENCE [LARGE SCALE GENOMIC DNA]</scope>
    <source>
        <strain evidence="9 10">NCAIM B.02537</strain>
    </source>
</reference>
<dbReference type="SUPFAM" id="SSF46626">
    <property type="entry name" value="Cytochrome c"/>
    <property type="match status" value="2"/>
</dbReference>
<accession>A0ABV6PKI3</accession>
<feature type="domain" description="Cytochrome c" evidence="8">
    <location>
        <begin position="150"/>
        <end position="250"/>
    </location>
</feature>
<dbReference type="RefSeq" id="WP_379481013.1">
    <property type="nucleotide sequence ID" value="NZ_JBHLTL010000005.1"/>
</dbReference>
<evidence type="ECO:0000259" key="8">
    <source>
        <dbReference type="PROSITE" id="PS51007"/>
    </source>
</evidence>
<evidence type="ECO:0000256" key="3">
    <source>
        <dbReference type="ARBA" id="ARBA00022723"/>
    </source>
</evidence>
<evidence type="ECO:0000256" key="4">
    <source>
        <dbReference type="ARBA" id="ARBA00022982"/>
    </source>
</evidence>
<evidence type="ECO:0000313" key="10">
    <source>
        <dbReference type="Proteomes" id="UP001589943"/>
    </source>
</evidence>
<dbReference type="InterPro" id="IPR050597">
    <property type="entry name" value="Cytochrome_c_Oxidase_Subunit"/>
</dbReference>
<dbReference type="PANTHER" id="PTHR33751">
    <property type="entry name" value="CBB3-TYPE CYTOCHROME C OXIDASE SUBUNIT FIXP"/>
    <property type="match status" value="1"/>
</dbReference>
<keyword evidence="7" id="KW-0732">Signal</keyword>
<comment type="caution">
    <text evidence="9">The sequence shown here is derived from an EMBL/GenBank/DDBJ whole genome shotgun (WGS) entry which is preliminary data.</text>
</comment>
<keyword evidence="5 6" id="KW-0408">Iron</keyword>
<evidence type="ECO:0000256" key="5">
    <source>
        <dbReference type="ARBA" id="ARBA00023004"/>
    </source>
</evidence>
<dbReference type="Proteomes" id="UP001589943">
    <property type="component" value="Unassembled WGS sequence"/>
</dbReference>
<keyword evidence="4" id="KW-0249">Electron transport</keyword>
<name>A0ABV6PKI3_9SPHN</name>
<keyword evidence="1" id="KW-0813">Transport</keyword>
<feature type="signal peptide" evidence="7">
    <location>
        <begin position="1"/>
        <end position="25"/>
    </location>
</feature>
<dbReference type="InterPro" id="IPR009056">
    <property type="entry name" value="Cyt_c-like_dom"/>
</dbReference>
<evidence type="ECO:0000256" key="2">
    <source>
        <dbReference type="ARBA" id="ARBA00022617"/>
    </source>
</evidence>
<organism evidence="9 10">
    <name type="scientific">Novosphingobium aquiterrae</name>
    <dbReference type="NCBI Taxonomy" id="624388"/>
    <lineage>
        <taxon>Bacteria</taxon>
        <taxon>Pseudomonadati</taxon>
        <taxon>Pseudomonadota</taxon>
        <taxon>Alphaproteobacteria</taxon>
        <taxon>Sphingomonadales</taxon>
        <taxon>Sphingomonadaceae</taxon>
        <taxon>Novosphingobium</taxon>
    </lineage>
</organism>
<proteinExistence type="predicted"/>
<dbReference type="PROSITE" id="PS51257">
    <property type="entry name" value="PROKAR_LIPOPROTEIN"/>
    <property type="match status" value="1"/>
</dbReference>
<dbReference type="PANTHER" id="PTHR33751:SF9">
    <property type="entry name" value="CYTOCHROME C4"/>
    <property type="match status" value="1"/>
</dbReference>
<dbReference type="Gene3D" id="1.10.760.10">
    <property type="entry name" value="Cytochrome c-like domain"/>
    <property type="match status" value="2"/>
</dbReference>